<sequence>MMDISTNFSFELSFDKVRNQAENLARGDLLLHINGDLIWCQQEEEADPARGNEIKSVVNWTWVDLLAYLAKNWSYLLFEELYPLDLHPETPLELRRIAEARWRDASLDEDQIFDEDDEVCAFEKRHNLSSGLKGLYLPSVYIVREGHLAWVCVKDDHGNETPCKHRFKFEMIKEELLRVGNQIAYHLANSTHPSAIKAVNSWQQALESTSRKLISIRSGLSNAELKAIEQFAANDNDFWEVAGHDDSEILAAARLSPGSMGVSDKKYILQRVKAVPFRSTPILDKLSDECLATIPAYHGERPFIGGYAAALWLREKLGIKQNETFDPKYWLETWGVSLDYIETDEELEALAFWGRKHGPAILINKNGVINSKTSGNRTTLAHEICHLLLDRKGSLPFADAIGGNTPEWVEKRARAFAAELLLPRDLINAYLLTHLMLTDISSQLDAVDTAIENASSHFDVSTSLIIHQLYNYRSAEFSTEVRKKIKGLHVHYARETRLA</sequence>
<dbReference type="AlphaFoldDB" id="A0A1H9A500"/>
<evidence type="ECO:0000259" key="1">
    <source>
        <dbReference type="Pfam" id="PF06114"/>
    </source>
</evidence>
<dbReference type="InterPro" id="IPR052345">
    <property type="entry name" value="Rad_response_metalloprotease"/>
</dbReference>
<reference evidence="2 3" key="1">
    <citation type="submission" date="2016-10" db="EMBL/GenBank/DDBJ databases">
        <authorList>
            <person name="de Groot N.N."/>
        </authorList>
    </citation>
    <scope>NUCLEOTIDE SEQUENCE [LARGE SCALE GENOMIC DNA]</scope>
    <source>
        <strain evidence="2 3">LMG 27941</strain>
    </source>
</reference>
<gene>
    <name evidence="2" type="ORF">SAMN05216230_101303</name>
</gene>
<dbReference type="PANTHER" id="PTHR43236">
    <property type="entry name" value="ANTITOXIN HIGA1"/>
    <property type="match status" value="1"/>
</dbReference>
<proteinExistence type="predicted"/>
<accession>A0A1H9A500</accession>
<evidence type="ECO:0000313" key="3">
    <source>
        <dbReference type="Proteomes" id="UP000199221"/>
    </source>
</evidence>
<dbReference type="InterPro" id="IPR010359">
    <property type="entry name" value="IrrE_HExxH"/>
</dbReference>
<dbReference type="Gene3D" id="1.10.10.2910">
    <property type="match status" value="1"/>
</dbReference>
<dbReference type="Proteomes" id="UP000199221">
    <property type="component" value="Unassembled WGS sequence"/>
</dbReference>
<dbReference type="PANTHER" id="PTHR43236:SF2">
    <property type="entry name" value="BLL0069 PROTEIN"/>
    <property type="match status" value="1"/>
</dbReference>
<feature type="domain" description="IrrE N-terminal-like" evidence="1">
    <location>
        <begin position="374"/>
        <end position="469"/>
    </location>
</feature>
<organism evidence="2 3">
    <name type="scientific">Pseudomonas soli</name>
    <dbReference type="NCBI Taxonomy" id="1306993"/>
    <lineage>
        <taxon>Bacteria</taxon>
        <taxon>Pseudomonadati</taxon>
        <taxon>Pseudomonadota</taxon>
        <taxon>Gammaproteobacteria</taxon>
        <taxon>Pseudomonadales</taxon>
        <taxon>Pseudomonadaceae</taxon>
        <taxon>Pseudomonas</taxon>
    </lineage>
</organism>
<evidence type="ECO:0000313" key="2">
    <source>
        <dbReference type="EMBL" id="SEP71601.1"/>
    </source>
</evidence>
<dbReference type="Pfam" id="PF06114">
    <property type="entry name" value="Peptidase_M78"/>
    <property type="match status" value="1"/>
</dbReference>
<protein>
    <recommendedName>
        <fullName evidence="1">IrrE N-terminal-like domain-containing protein</fullName>
    </recommendedName>
</protein>
<name>A0A1H9A500_9PSED</name>
<dbReference type="EMBL" id="FOEQ01000001">
    <property type="protein sequence ID" value="SEP71601.1"/>
    <property type="molecule type" value="Genomic_DNA"/>
</dbReference>